<keyword evidence="3" id="KW-0720">Serine protease</keyword>
<dbReference type="GO" id="GO:0004252">
    <property type="term" value="F:serine-type endopeptidase activity"/>
    <property type="evidence" value="ECO:0007669"/>
    <property type="project" value="TreeGrafter"/>
</dbReference>
<keyword evidence="2" id="KW-0378">Hydrolase</keyword>
<keyword evidence="1 4" id="KW-0645">Protease</keyword>
<dbReference type="GO" id="GO:0051117">
    <property type="term" value="F:ATPase binding"/>
    <property type="evidence" value="ECO:0007669"/>
    <property type="project" value="TreeGrafter"/>
</dbReference>
<dbReference type="PANTHER" id="PTHR10381:SF70">
    <property type="entry name" value="ATP-DEPENDENT CLP PROTEASE PROTEOLYTIC SUBUNIT"/>
    <property type="match status" value="1"/>
</dbReference>
<gene>
    <name evidence="4" type="ORF">I6I10_06995</name>
</gene>
<sequence length="180" mass="19232">MTVIVESLAASAASFIAVGGADEVLMRPSAEMMIHRAMTYMDGNADDARKTLEDLERQDKKLANIYAEKAGGTVEDWLTAMSAETWYAADEAVAAGLADGVLESKKQESAREPVAASMRRRFKFANRAAAPPPKIPSGVRGMSMMSPVMAERSQDGCLESACPGAGQEAGRSAKRALRLF</sequence>
<dbReference type="GO" id="GO:0006515">
    <property type="term" value="P:protein quality control for misfolded or incompletely synthesized proteins"/>
    <property type="evidence" value="ECO:0007669"/>
    <property type="project" value="TreeGrafter"/>
</dbReference>
<accession>A0A7T4EHQ9</accession>
<reference evidence="4 5" key="1">
    <citation type="submission" date="2020-12" db="EMBL/GenBank/DDBJ databases">
        <title>FDA dAtabase for Regulatory Grade micrObial Sequences (FDA-ARGOS): Supporting development and validation of Infectious Disease Dx tests.</title>
        <authorList>
            <person name="Sproer C."/>
            <person name="Gronow S."/>
            <person name="Severitt S."/>
            <person name="Schroder I."/>
            <person name="Tallon L."/>
            <person name="Sadzewicz L."/>
            <person name="Zhao X."/>
            <person name="Boylan J."/>
            <person name="Ott S."/>
            <person name="Bowen H."/>
            <person name="Vavikolanu K."/>
            <person name="Mehta A."/>
            <person name="Aluvathingal J."/>
            <person name="Nadendla S."/>
            <person name="Lowell S."/>
            <person name="Myers T."/>
            <person name="Yan Y."/>
            <person name="Sichtig H."/>
        </authorList>
    </citation>
    <scope>NUCLEOTIDE SEQUENCE [LARGE SCALE GENOMIC DNA]</scope>
    <source>
        <strain evidence="4 5">FDAARGOS_1053</strain>
    </source>
</reference>
<organism evidence="4 5">
    <name type="scientific">Corynebacterium glucuronolyticum</name>
    <dbReference type="NCBI Taxonomy" id="39791"/>
    <lineage>
        <taxon>Bacteria</taxon>
        <taxon>Bacillati</taxon>
        <taxon>Actinomycetota</taxon>
        <taxon>Actinomycetes</taxon>
        <taxon>Mycobacteriales</taxon>
        <taxon>Corynebacteriaceae</taxon>
        <taxon>Corynebacterium</taxon>
    </lineage>
</organism>
<dbReference type="EMBL" id="CP066007">
    <property type="protein sequence ID" value="QQB47605.1"/>
    <property type="molecule type" value="Genomic_DNA"/>
</dbReference>
<protein>
    <submittedName>
        <fullName evidence="4">Clp protease ClpP</fullName>
    </submittedName>
</protein>
<evidence type="ECO:0000313" key="5">
    <source>
        <dbReference type="Proteomes" id="UP000596145"/>
    </source>
</evidence>
<dbReference type="GO" id="GO:0009368">
    <property type="term" value="C:endopeptidase Clp complex"/>
    <property type="evidence" value="ECO:0007669"/>
    <property type="project" value="TreeGrafter"/>
</dbReference>
<dbReference type="SUPFAM" id="SSF52096">
    <property type="entry name" value="ClpP/crotonase"/>
    <property type="match status" value="1"/>
</dbReference>
<dbReference type="AlphaFoldDB" id="A0A7T4EHQ9"/>
<dbReference type="Pfam" id="PF00574">
    <property type="entry name" value="CLP_protease"/>
    <property type="match status" value="1"/>
</dbReference>
<evidence type="ECO:0000256" key="1">
    <source>
        <dbReference type="ARBA" id="ARBA00022670"/>
    </source>
</evidence>
<evidence type="ECO:0000256" key="3">
    <source>
        <dbReference type="ARBA" id="ARBA00022825"/>
    </source>
</evidence>
<dbReference type="Proteomes" id="UP000596145">
    <property type="component" value="Chromosome"/>
</dbReference>
<dbReference type="PANTHER" id="PTHR10381">
    <property type="entry name" value="ATP-DEPENDENT CLP PROTEASE PROTEOLYTIC SUBUNIT"/>
    <property type="match status" value="1"/>
</dbReference>
<dbReference type="CDD" id="cd07016">
    <property type="entry name" value="S14_ClpP_1"/>
    <property type="match status" value="1"/>
</dbReference>
<dbReference type="InterPro" id="IPR023562">
    <property type="entry name" value="ClpP/TepA"/>
</dbReference>
<proteinExistence type="predicted"/>
<evidence type="ECO:0000313" key="4">
    <source>
        <dbReference type="EMBL" id="QQB47605.1"/>
    </source>
</evidence>
<evidence type="ECO:0000256" key="2">
    <source>
        <dbReference type="ARBA" id="ARBA00022801"/>
    </source>
</evidence>
<dbReference type="GO" id="GO:0004176">
    <property type="term" value="F:ATP-dependent peptidase activity"/>
    <property type="evidence" value="ECO:0007669"/>
    <property type="project" value="TreeGrafter"/>
</dbReference>
<dbReference type="InterPro" id="IPR029045">
    <property type="entry name" value="ClpP/crotonase-like_dom_sf"/>
</dbReference>
<dbReference type="RefSeq" id="WP_198481499.1">
    <property type="nucleotide sequence ID" value="NZ_CP066007.1"/>
</dbReference>
<dbReference type="Gene3D" id="3.90.226.10">
    <property type="entry name" value="2-enoyl-CoA Hydratase, Chain A, domain 1"/>
    <property type="match status" value="1"/>
</dbReference>
<name>A0A7T4EHQ9_9CORY</name>